<comment type="caution">
    <text evidence="7">The sequence shown here is derived from an EMBL/GenBank/DDBJ whole genome shotgun (WGS) entry which is preliminary data.</text>
</comment>
<keyword evidence="4" id="KW-0175">Coiled coil</keyword>
<evidence type="ECO:0000313" key="7">
    <source>
        <dbReference type="EMBL" id="KAH0894435.1"/>
    </source>
</evidence>
<dbReference type="EMBL" id="JAGKQM010000013">
    <property type="protein sequence ID" value="KAH0894435.1"/>
    <property type="molecule type" value="Genomic_DNA"/>
</dbReference>
<evidence type="ECO:0000256" key="4">
    <source>
        <dbReference type="SAM" id="Coils"/>
    </source>
</evidence>
<keyword evidence="3" id="KW-0067">ATP-binding</keyword>
<evidence type="ECO:0000259" key="6">
    <source>
        <dbReference type="Pfam" id="PF01406"/>
    </source>
</evidence>
<reference evidence="7 8" key="1">
    <citation type="submission" date="2021-05" db="EMBL/GenBank/DDBJ databases">
        <title>Genome Assembly of Synthetic Allotetraploid Brassica napus Reveals Homoeologous Exchanges between Subgenomes.</title>
        <authorList>
            <person name="Davis J.T."/>
        </authorList>
    </citation>
    <scope>NUCLEOTIDE SEQUENCE [LARGE SCALE GENOMIC DNA]</scope>
    <source>
        <strain evidence="8">cv. Da-Ae</strain>
        <tissue evidence="7">Seedling</tissue>
    </source>
</reference>
<keyword evidence="2" id="KW-0547">Nucleotide-binding</keyword>
<dbReference type="SUPFAM" id="SSF52374">
    <property type="entry name" value="Nucleotidylyl transferase"/>
    <property type="match status" value="1"/>
</dbReference>
<dbReference type="Proteomes" id="UP000824890">
    <property type="component" value="Unassembled WGS sequence"/>
</dbReference>
<feature type="compositionally biased region" description="Basic residues" evidence="5">
    <location>
        <begin position="561"/>
        <end position="572"/>
    </location>
</feature>
<feature type="non-terminal residue" evidence="7">
    <location>
        <position position="708"/>
    </location>
</feature>
<evidence type="ECO:0000313" key="8">
    <source>
        <dbReference type="Proteomes" id="UP000824890"/>
    </source>
</evidence>
<dbReference type="Gene3D" id="3.40.50.620">
    <property type="entry name" value="HUPs"/>
    <property type="match status" value="1"/>
</dbReference>
<dbReference type="PRINTS" id="PR00983">
    <property type="entry name" value="TRNASYNTHCYS"/>
</dbReference>
<dbReference type="InterPro" id="IPR014729">
    <property type="entry name" value="Rossmann-like_a/b/a_fold"/>
</dbReference>
<feature type="region of interest" description="Disordered" evidence="5">
    <location>
        <begin position="552"/>
        <end position="572"/>
    </location>
</feature>
<dbReference type="PANTHER" id="PTHR10890">
    <property type="entry name" value="CYSTEINYL-TRNA SYNTHETASE"/>
    <property type="match status" value="1"/>
</dbReference>
<organism evidence="7 8">
    <name type="scientific">Brassica napus</name>
    <name type="common">Rape</name>
    <dbReference type="NCBI Taxonomy" id="3708"/>
    <lineage>
        <taxon>Eukaryota</taxon>
        <taxon>Viridiplantae</taxon>
        <taxon>Streptophyta</taxon>
        <taxon>Embryophyta</taxon>
        <taxon>Tracheophyta</taxon>
        <taxon>Spermatophyta</taxon>
        <taxon>Magnoliopsida</taxon>
        <taxon>eudicotyledons</taxon>
        <taxon>Gunneridae</taxon>
        <taxon>Pentapetalae</taxon>
        <taxon>rosids</taxon>
        <taxon>malvids</taxon>
        <taxon>Brassicales</taxon>
        <taxon>Brassicaceae</taxon>
        <taxon>Brassiceae</taxon>
        <taxon>Brassica</taxon>
    </lineage>
</organism>
<evidence type="ECO:0000256" key="1">
    <source>
        <dbReference type="ARBA" id="ARBA00022598"/>
    </source>
</evidence>
<feature type="domain" description="tRNA synthetases class I catalytic" evidence="6">
    <location>
        <begin position="129"/>
        <end position="359"/>
    </location>
</feature>
<dbReference type="PANTHER" id="PTHR10890:SF29">
    <property type="entry name" value="CYSTEINE--TRNA LIGASE"/>
    <property type="match status" value="1"/>
</dbReference>
<evidence type="ECO:0000256" key="2">
    <source>
        <dbReference type="ARBA" id="ARBA00022741"/>
    </source>
</evidence>
<name>A0ABQ8APF2_BRANA</name>
<keyword evidence="8" id="KW-1185">Reference proteome</keyword>
<protein>
    <recommendedName>
        <fullName evidence="6">tRNA synthetases class I catalytic domain-containing protein</fullName>
    </recommendedName>
</protein>
<dbReference type="InterPro" id="IPR024909">
    <property type="entry name" value="Cys-tRNA/MSH_ligase"/>
</dbReference>
<gene>
    <name evidence="7" type="ORF">HID58_056864</name>
</gene>
<dbReference type="Pfam" id="PF01406">
    <property type="entry name" value="tRNA-synt_1e"/>
    <property type="match status" value="1"/>
</dbReference>
<dbReference type="InterPro" id="IPR032678">
    <property type="entry name" value="tRNA-synt_1_cat_dom"/>
</dbReference>
<accession>A0ABQ8APF2</accession>
<proteinExistence type="predicted"/>
<keyword evidence="1" id="KW-0436">Ligase</keyword>
<evidence type="ECO:0000256" key="3">
    <source>
        <dbReference type="ARBA" id="ARBA00022840"/>
    </source>
</evidence>
<sequence>MYGFIEGHALSWYGDEISRYGFSSWDDLKVRLLNRFNTSAKQEKEQLEQSRLLDILKEMSNRFEQRWKGKEEKTLESDDVKQVESDDGGDDLIMYSNQLIQYVKSDMLILAYPVMQKEVLKPINLELMINPGKVRMYVCGITAYDLRHIGHNRAAIFFDVLYRYLKQLGYEVYYVRIFTDVDDKIIKRANENGEKPLDLSKRFCKEYWVDMEALQCLPPTDEYYLRNHIDDIIINIDNIIEKGLGYAMKGEDVFLYVEKFTDYGKFSCQLLEHKWGGEQVEVDPRKRKPAVFTLWKAAKPNWESSWGQRVKPRWHIESSAVSAHYLSPSFVVYGGGADLKFPHHENKLAQTCAVCDDGGAMVVQIDAIGKDKMVKESELERLMNENVSVEKQMEMFYVQCSDKEKLIGKLSREKIELEEHFEKPQCKVGEIRMLEHVELERENLNDALDEEKRHGEDLEADVSKSEKMIETTLEKIRIERESLSTAKAILEKKLLDLTNPINALKKEVKSAGVEAKHSLVTLKSTASDVLQSDKKVYKTKEDIMEEMKKEAKSMKLSTEGHHKKKKKYAKKLGHNRKTRVEKVPCIVSDWPLEEHELKALEDRRARALHEIEHKRRKLGLVEDDNSKTDEGNEHEKKEDNITRVVNGRDDSEKAFYKELFYHSTFHEDELVWLLKKSGQHFTESGFEYVIVDFLDKSALYSFSSSPIQ</sequence>
<feature type="coiled-coil region" evidence="4">
    <location>
        <begin position="434"/>
        <end position="493"/>
    </location>
</feature>
<evidence type="ECO:0000256" key="5">
    <source>
        <dbReference type="SAM" id="MobiDB-lite"/>
    </source>
</evidence>